<name>A0A2T3BCS8_AMORE</name>
<feature type="region of interest" description="Disordered" evidence="2">
    <location>
        <begin position="69"/>
        <end position="126"/>
    </location>
</feature>
<proteinExistence type="predicted"/>
<feature type="compositionally biased region" description="Basic and acidic residues" evidence="2">
    <location>
        <begin position="707"/>
        <end position="725"/>
    </location>
</feature>
<feature type="coiled-coil region" evidence="1">
    <location>
        <begin position="739"/>
        <end position="766"/>
    </location>
</feature>
<evidence type="ECO:0000256" key="1">
    <source>
        <dbReference type="SAM" id="Coils"/>
    </source>
</evidence>
<feature type="compositionally biased region" description="Low complexity" evidence="2">
    <location>
        <begin position="409"/>
        <end position="418"/>
    </location>
</feature>
<feature type="compositionally biased region" description="Basic and acidic residues" evidence="2">
    <location>
        <begin position="957"/>
        <end position="980"/>
    </location>
</feature>
<evidence type="ECO:0000256" key="2">
    <source>
        <dbReference type="SAM" id="MobiDB-lite"/>
    </source>
</evidence>
<dbReference type="InParanoid" id="A0A2T3BCS8"/>
<dbReference type="OrthoDB" id="3437384at2759"/>
<feature type="compositionally biased region" description="Basic and acidic residues" evidence="2">
    <location>
        <begin position="385"/>
        <end position="408"/>
    </location>
</feature>
<sequence>MSSKGCCMSRKPPSPDGLAPRHVPARFPQGSAPTPPRGRQIPLQYFLSLSSDSPLSKQEDIAELQAIFEDDKSSTEGGQNCVRAKKSSSTITSVKNRLKKHLSRELRSKRHSKSSIGTSDDSERRAELRRFRQKRIQEELSNEGVYDSDAKSLSSMAGVFTYADKDNQTIWISGGHSPLPALVSAKLPISDLPLPLPSRASPSGKVNKAQFEAPFNGAVTQTPRSRSGRDLSEPINTAVGPNTTRSRRYSSPDPASRGIEINEPKVSRHTRGRSSIPPTPAAPTLRPRHLPSILVKSSWRLSFASENRGVHLRNLSLGESSTVPLSGDKSDAGSQTIDRWLHSQGLRSPSEAITCSEDNANIESLASLSQTCTTRDDFGGVDGPEESRSAVHLHEMRVSQRLAPEDIRSSSSSPESSSLEGQSHYYDFSSTSLEAIQNTYGPSRPTQKTSDSTRLSECIPESWGKIVQDGTSSFYPSAGNSIQPSPESSHFNLLPLVTSSKTELDSIEQANIEISQTSASPRPIPFSIPAVNQSIPLIKCHSPSPIGTVSSIAVSETASFREREAELKTLQSRFPEAEAYCIPSTPISSKPREEFNFKPSPAKSSSPSRFSALARLARLGARSYDGPMEKMLGVPLPPSPVAVSPYSKNGHSPGAMNPLVDDEAARAWGKAIYMNNQSNDKDISRSLTLPALLKRVGSYNSRSKSHPSGDLKAKGREPSLFKNGDEFGDDSPTSYKNMMAKKEEVLEDWERELQKCAQNAKAKSRIIVKNAKCGPDRRFPASWSKFPSHNREERVAAAGSSDRVEQRDFAIAGIKDGKKVWYHSERTNHLYHHEGEDFELHRNTPKKGFLERWEKKIRDKLSQVESVQTDIFLDRTHGRRGSLITEMPAKYPDLELLPIEMMTTAQIEAQSTKERRAARLSRKGWTLPKLSRQPTKRLDIGDRSNRLQQSYGPSVMKKSEVSDEMTIEERVAEWRARSEKPGGTPDGHLDSAEDGVCDQNNDSPLEETPRGIADPEFYDDFIVTPPADEGADGDEFEEVSPKSSTKDKFMTWSGKDWDGYKYNAGAMLSHRRALSTGTLRKSTDDFHGELQKMERFEMEKALRIAEEAWGSVNSFGKAIGGIQASVNDA</sequence>
<feature type="compositionally biased region" description="Acidic residues" evidence="2">
    <location>
        <begin position="1029"/>
        <end position="1038"/>
    </location>
</feature>
<dbReference type="GeneID" id="36573538"/>
<feature type="region of interest" description="Disordered" evidence="2">
    <location>
        <begin position="908"/>
        <end position="1013"/>
    </location>
</feature>
<evidence type="ECO:0000313" key="4">
    <source>
        <dbReference type="Proteomes" id="UP000241818"/>
    </source>
</evidence>
<protein>
    <submittedName>
        <fullName evidence="3">Uncharacterized protein</fullName>
    </submittedName>
</protein>
<feature type="compositionally biased region" description="Basic residues" evidence="2">
    <location>
        <begin position="96"/>
        <end position="113"/>
    </location>
</feature>
<dbReference type="Proteomes" id="UP000241818">
    <property type="component" value="Unassembled WGS sequence"/>
</dbReference>
<feature type="region of interest" description="Disordered" evidence="2">
    <location>
        <begin position="698"/>
        <end position="734"/>
    </location>
</feature>
<gene>
    <name evidence="3" type="ORF">M430DRAFT_268385</name>
</gene>
<keyword evidence="1" id="KW-0175">Coiled coil</keyword>
<dbReference type="RefSeq" id="XP_024724668.1">
    <property type="nucleotide sequence ID" value="XM_024865457.1"/>
</dbReference>
<feature type="region of interest" description="Disordered" evidence="2">
    <location>
        <begin position="1027"/>
        <end position="1047"/>
    </location>
</feature>
<evidence type="ECO:0000313" key="3">
    <source>
        <dbReference type="EMBL" id="PSS27143.1"/>
    </source>
</evidence>
<reference evidence="3 4" key="1">
    <citation type="journal article" date="2018" name="New Phytol.">
        <title>Comparative genomics and transcriptomics depict ericoid mycorrhizal fungi as versatile saprotrophs and plant mutualists.</title>
        <authorList>
            <person name="Martino E."/>
            <person name="Morin E."/>
            <person name="Grelet G.A."/>
            <person name="Kuo A."/>
            <person name="Kohler A."/>
            <person name="Daghino S."/>
            <person name="Barry K.W."/>
            <person name="Cichocki N."/>
            <person name="Clum A."/>
            <person name="Dockter R.B."/>
            <person name="Hainaut M."/>
            <person name="Kuo R.C."/>
            <person name="LaButti K."/>
            <person name="Lindahl B.D."/>
            <person name="Lindquist E.A."/>
            <person name="Lipzen A."/>
            <person name="Khouja H.R."/>
            <person name="Magnuson J."/>
            <person name="Murat C."/>
            <person name="Ohm R.A."/>
            <person name="Singer S.W."/>
            <person name="Spatafora J.W."/>
            <person name="Wang M."/>
            <person name="Veneault-Fourrey C."/>
            <person name="Henrissat B."/>
            <person name="Grigoriev I.V."/>
            <person name="Martin F.M."/>
            <person name="Perotto S."/>
        </authorList>
    </citation>
    <scope>NUCLEOTIDE SEQUENCE [LARGE SCALE GENOMIC DNA]</scope>
    <source>
        <strain evidence="3 4">ATCC 22711</strain>
    </source>
</reference>
<keyword evidence="4" id="KW-1185">Reference proteome</keyword>
<feature type="compositionally biased region" description="Basic and acidic residues" evidence="2">
    <location>
        <begin position="936"/>
        <end position="945"/>
    </location>
</feature>
<organism evidence="3 4">
    <name type="scientific">Amorphotheca resinae ATCC 22711</name>
    <dbReference type="NCBI Taxonomy" id="857342"/>
    <lineage>
        <taxon>Eukaryota</taxon>
        <taxon>Fungi</taxon>
        <taxon>Dikarya</taxon>
        <taxon>Ascomycota</taxon>
        <taxon>Pezizomycotina</taxon>
        <taxon>Leotiomycetes</taxon>
        <taxon>Helotiales</taxon>
        <taxon>Amorphothecaceae</taxon>
        <taxon>Amorphotheca</taxon>
    </lineage>
</organism>
<feature type="region of interest" description="Disordered" evidence="2">
    <location>
        <begin position="216"/>
        <end position="289"/>
    </location>
</feature>
<feature type="region of interest" description="Disordered" evidence="2">
    <location>
        <begin position="373"/>
        <end position="423"/>
    </location>
</feature>
<feature type="region of interest" description="Disordered" evidence="2">
    <location>
        <begin position="1"/>
        <end position="40"/>
    </location>
</feature>
<dbReference type="AlphaFoldDB" id="A0A2T3BCS8"/>
<accession>A0A2T3BCS8</accession>
<dbReference type="EMBL" id="KZ679006">
    <property type="protein sequence ID" value="PSS27143.1"/>
    <property type="molecule type" value="Genomic_DNA"/>
</dbReference>